<dbReference type="SUPFAM" id="SSF53756">
    <property type="entry name" value="UDP-Glycosyltransferase/glycogen phosphorylase"/>
    <property type="match status" value="1"/>
</dbReference>
<gene>
    <name evidence="1" type="ORF">LCGC14_2667030</name>
</gene>
<organism evidence="1">
    <name type="scientific">marine sediment metagenome</name>
    <dbReference type="NCBI Taxonomy" id="412755"/>
    <lineage>
        <taxon>unclassified sequences</taxon>
        <taxon>metagenomes</taxon>
        <taxon>ecological metagenomes</taxon>
    </lineage>
</organism>
<accession>A0A0F9ACM1</accession>
<name>A0A0F9ACM1_9ZZZZ</name>
<feature type="non-terminal residue" evidence="1">
    <location>
        <position position="1"/>
    </location>
</feature>
<dbReference type="AlphaFoldDB" id="A0A0F9ACM1"/>
<comment type="caution">
    <text evidence="1">The sequence shown here is derived from an EMBL/GenBank/DDBJ whole genome shotgun (WGS) entry which is preliminary data.</text>
</comment>
<reference evidence="1" key="1">
    <citation type="journal article" date="2015" name="Nature">
        <title>Complex archaea that bridge the gap between prokaryotes and eukaryotes.</title>
        <authorList>
            <person name="Spang A."/>
            <person name="Saw J.H."/>
            <person name="Jorgensen S.L."/>
            <person name="Zaremba-Niedzwiedzka K."/>
            <person name="Martijn J."/>
            <person name="Lind A.E."/>
            <person name="van Eijk R."/>
            <person name="Schleper C."/>
            <person name="Guy L."/>
            <person name="Ettema T.J."/>
        </authorList>
    </citation>
    <scope>NUCLEOTIDE SEQUENCE</scope>
</reference>
<sequence length="276" mass="31251">SARATKVTTAQLLTSDACTTTTKHMVDVYKDKCKSLTVLPNCIDPEDWMGHMVDPMRKDDKSIRIIFAGGAGHYGDLLECQTAVTRIMDEYPNVRMFFMGCFPDWAVKWSKDARDPSNNRAFSVHWADFTLWRRILMWGGFDIALAPLVNNQFNLCKSNLKYLDYGMAGIPGVYSNISTYNADVVHENTGMLANTPDEWYNHLKALVTSSTLRHDISRRAHDMVMASYNIQDRIGLWEQAYDGFATLPANVEAKAWQPYQYQQQGRASASPVIASR</sequence>
<protein>
    <recommendedName>
        <fullName evidence="2">Glycosyl transferase family 1 domain-containing protein</fullName>
    </recommendedName>
</protein>
<evidence type="ECO:0008006" key="2">
    <source>
        <dbReference type="Google" id="ProtNLM"/>
    </source>
</evidence>
<evidence type="ECO:0000313" key="1">
    <source>
        <dbReference type="EMBL" id="KKK96015.1"/>
    </source>
</evidence>
<dbReference type="EMBL" id="LAZR01046662">
    <property type="protein sequence ID" value="KKK96015.1"/>
    <property type="molecule type" value="Genomic_DNA"/>
</dbReference>
<dbReference type="Gene3D" id="3.40.50.2000">
    <property type="entry name" value="Glycogen Phosphorylase B"/>
    <property type="match status" value="1"/>
</dbReference>
<proteinExistence type="predicted"/>